<feature type="region of interest" description="Disordered" evidence="1">
    <location>
        <begin position="111"/>
        <end position="130"/>
    </location>
</feature>
<name>A0A9N7Y7T1_PLEPL</name>
<evidence type="ECO:0000313" key="2">
    <source>
        <dbReference type="EMBL" id="CAB1421545.1"/>
    </source>
</evidence>
<accession>A0A9N7Y7T1</accession>
<dbReference type="EMBL" id="CADEAL010000530">
    <property type="protein sequence ID" value="CAB1421545.1"/>
    <property type="molecule type" value="Genomic_DNA"/>
</dbReference>
<sequence length="162" mass="18826">MRKLQFLSSQLEGNILNHMPSLKVTPPSVDHLRSFTLGDLERLDLWVINMKRQNWIPNENLRLCGQHFERQHFSINRCDSDILHQWMSNMRRQNRTPTRLNTKCHHLCTDSSQERGGVSTGKMAPGGTPPTSLILTLQKPMGDVMDPPSIYIYSLWFLPWFP</sequence>
<proteinExistence type="predicted"/>
<gene>
    <name evidence="2" type="ORF">PLEPLA_LOCUS9431</name>
</gene>
<dbReference type="Proteomes" id="UP001153269">
    <property type="component" value="Unassembled WGS sequence"/>
</dbReference>
<evidence type="ECO:0000313" key="3">
    <source>
        <dbReference type="Proteomes" id="UP001153269"/>
    </source>
</evidence>
<comment type="caution">
    <text evidence="2">The sequence shown here is derived from an EMBL/GenBank/DDBJ whole genome shotgun (WGS) entry which is preliminary data.</text>
</comment>
<dbReference type="AlphaFoldDB" id="A0A9N7Y7T1"/>
<keyword evidence="3" id="KW-1185">Reference proteome</keyword>
<protein>
    <recommendedName>
        <fullName evidence="4">THAP-type domain-containing protein</fullName>
    </recommendedName>
</protein>
<evidence type="ECO:0000256" key="1">
    <source>
        <dbReference type="SAM" id="MobiDB-lite"/>
    </source>
</evidence>
<evidence type="ECO:0008006" key="4">
    <source>
        <dbReference type="Google" id="ProtNLM"/>
    </source>
</evidence>
<dbReference type="SUPFAM" id="SSF57716">
    <property type="entry name" value="Glucocorticoid receptor-like (DNA-binding domain)"/>
    <property type="match status" value="1"/>
</dbReference>
<reference evidence="2" key="1">
    <citation type="submission" date="2020-03" db="EMBL/GenBank/DDBJ databases">
        <authorList>
            <person name="Weist P."/>
        </authorList>
    </citation>
    <scope>NUCLEOTIDE SEQUENCE</scope>
</reference>
<organism evidence="2 3">
    <name type="scientific">Pleuronectes platessa</name>
    <name type="common">European plaice</name>
    <dbReference type="NCBI Taxonomy" id="8262"/>
    <lineage>
        <taxon>Eukaryota</taxon>
        <taxon>Metazoa</taxon>
        <taxon>Chordata</taxon>
        <taxon>Craniata</taxon>
        <taxon>Vertebrata</taxon>
        <taxon>Euteleostomi</taxon>
        <taxon>Actinopterygii</taxon>
        <taxon>Neopterygii</taxon>
        <taxon>Teleostei</taxon>
        <taxon>Neoteleostei</taxon>
        <taxon>Acanthomorphata</taxon>
        <taxon>Carangaria</taxon>
        <taxon>Pleuronectiformes</taxon>
        <taxon>Pleuronectoidei</taxon>
        <taxon>Pleuronectidae</taxon>
        <taxon>Pleuronectes</taxon>
    </lineage>
</organism>